<dbReference type="EMBL" id="CAJOBG010007267">
    <property type="protein sequence ID" value="CAF4212080.1"/>
    <property type="molecule type" value="Genomic_DNA"/>
</dbReference>
<organism evidence="1 2">
    <name type="scientific">Rotaria magnacalcarata</name>
    <dbReference type="NCBI Taxonomy" id="392030"/>
    <lineage>
        <taxon>Eukaryota</taxon>
        <taxon>Metazoa</taxon>
        <taxon>Spiralia</taxon>
        <taxon>Gnathifera</taxon>
        <taxon>Rotifera</taxon>
        <taxon>Eurotatoria</taxon>
        <taxon>Bdelloidea</taxon>
        <taxon>Philodinida</taxon>
        <taxon>Philodinidae</taxon>
        <taxon>Rotaria</taxon>
    </lineage>
</organism>
<proteinExistence type="predicted"/>
<protein>
    <submittedName>
        <fullName evidence="1">Uncharacterized protein</fullName>
    </submittedName>
</protein>
<sequence>MPKRKCARILLNYISEDVVSHADHESAVGFSIQCSIIDKSSIFHGRSLKNLTHRNSSPTIMNTTLEESIFRADHESVIGVYASLNLRKIIRQSGSQLANFHAIRARFGRSLAEFFVVFLMDVEED</sequence>
<comment type="caution">
    <text evidence="1">The sequence shown here is derived from an EMBL/GenBank/DDBJ whole genome shotgun (WGS) entry which is preliminary data.</text>
</comment>
<evidence type="ECO:0000313" key="1">
    <source>
        <dbReference type="EMBL" id="CAF4212080.1"/>
    </source>
</evidence>
<accession>A0A820CDG5</accession>
<dbReference type="AlphaFoldDB" id="A0A820CDG5"/>
<gene>
    <name evidence="1" type="ORF">OVN521_LOCUS26960</name>
</gene>
<keyword evidence="2" id="KW-1185">Reference proteome</keyword>
<dbReference type="Proteomes" id="UP000663866">
    <property type="component" value="Unassembled WGS sequence"/>
</dbReference>
<reference evidence="1" key="1">
    <citation type="submission" date="2021-02" db="EMBL/GenBank/DDBJ databases">
        <authorList>
            <person name="Nowell W R."/>
        </authorList>
    </citation>
    <scope>NUCLEOTIDE SEQUENCE</scope>
</reference>
<evidence type="ECO:0000313" key="2">
    <source>
        <dbReference type="Proteomes" id="UP000663866"/>
    </source>
</evidence>
<name>A0A820CDG5_9BILA</name>